<keyword evidence="4" id="KW-0460">Magnesium</keyword>
<evidence type="ECO:0000256" key="2">
    <source>
        <dbReference type="ARBA" id="ARBA00022723"/>
    </source>
</evidence>
<keyword evidence="2" id="KW-0479">Metal-binding</keyword>
<protein>
    <submittedName>
        <fullName evidence="7">Ribonuclease E/G</fullName>
    </submittedName>
</protein>
<organism evidence="7 8">
    <name type="scientific">Bariatricus massiliensis</name>
    <dbReference type="NCBI Taxonomy" id="1745713"/>
    <lineage>
        <taxon>Bacteria</taxon>
        <taxon>Bacillati</taxon>
        <taxon>Bacillota</taxon>
        <taxon>Clostridia</taxon>
        <taxon>Lachnospirales</taxon>
        <taxon>Lachnospiraceae</taxon>
        <taxon>Bariatricus</taxon>
    </lineage>
</organism>
<comment type="cofactor">
    <cofactor evidence="1">
        <name>Mg(2+)</name>
        <dbReference type="ChEBI" id="CHEBI:18420"/>
    </cofactor>
</comment>
<keyword evidence="3" id="KW-0378">Hydrolase</keyword>
<dbReference type="EMBL" id="JAJCIS010000001">
    <property type="protein sequence ID" value="MCB7386133.1"/>
    <property type="molecule type" value="Genomic_DNA"/>
</dbReference>
<evidence type="ECO:0000256" key="5">
    <source>
        <dbReference type="ARBA" id="ARBA00022884"/>
    </source>
</evidence>
<feature type="domain" description="RNA-binding protein AU-1/Ribonuclease E/G" evidence="6">
    <location>
        <begin position="115"/>
        <end position="380"/>
    </location>
</feature>
<dbReference type="InterPro" id="IPR004659">
    <property type="entry name" value="RNase_E/G"/>
</dbReference>
<evidence type="ECO:0000259" key="6">
    <source>
        <dbReference type="Pfam" id="PF10150"/>
    </source>
</evidence>
<dbReference type="RefSeq" id="WP_066732327.1">
    <property type="nucleotide sequence ID" value="NZ_JAJCIQ010000001.1"/>
</dbReference>
<evidence type="ECO:0000313" key="8">
    <source>
        <dbReference type="Proteomes" id="UP001299546"/>
    </source>
</evidence>
<dbReference type="Proteomes" id="UP001299546">
    <property type="component" value="Unassembled WGS sequence"/>
</dbReference>
<dbReference type="CDD" id="cd04453">
    <property type="entry name" value="S1_RNase_E"/>
    <property type="match status" value="1"/>
</dbReference>
<evidence type="ECO:0000256" key="3">
    <source>
        <dbReference type="ARBA" id="ARBA00022801"/>
    </source>
</evidence>
<name>A0ABS8DCK1_9FIRM</name>
<proteinExistence type="predicted"/>
<dbReference type="Gene3D" id="2.40.50.140">
    <property type="entry name" value="Nucleic acid-binding proteins"/>
    <property type="match status" value="1"/>
</dbReference>
<dbReference type="Pfam" id="PF10150">
    <property type="entry name" value="RNase_E_G"/>
    <property type="match status" value="1"/>
</dbReference>
<evidence type="ECO:0000256" key="1">
    <source>
        <dbReference type="ARBA" id="ARBA00001946"/>
    </source>
</evidence>
<reference evidence="7 8" key="1">
    <citation type="submission" date="2021-10" db="EMBL/GenBank/DDBJ databases">
        <title>Collection of gut derived symbiotic bacterial strains cultured from healthy donors.</title>
        <authorList>
            <person name="Lin H."/>
            <person name="Littmann E."/>
            <person name="Kohout C."/>
            <person name="Pamer E.G."/>
        </authorList>
    </citation>
    <scope>NUCLEOTIDE SEQUENCE [LARGE SCALE GENOMIC DNA]</scope>
    <source>
        <strain evidence="7 8">DFI.1.165</strain>
    </source>
</reference>
<dbReference type="PANTHER" id="PTHR30001">
    <property type="entry name" value="RIBONUCLEASE"/>
    <property type="match status" value="1"/>
</dbReference>
<keyword evidence="8" id="KW-1185">Reference proteome</keyword>
<dbReference type="SUPFAM" id="SSF50249">
    <property type="entry name" value="Nucleic acid-binding proteins"/>
    <property type="match status" value="1"/>
</dbReference>
<evidence type="ECO:0000313" key="7">
    <source>
        <dbReference type="EMBL" id="MCB7386133.1"/>
    </source>
</evidence>
<gene>
    <name evidence="7" type="ORF">LIZ65_02430</name>
</gene>
<sequence length="390" mass="44392">MERKIIIAHVGDRIAAVLSEEGKIVEIHYSPQNEPYALGSIYVGKVRQILPNINAAFIEIGDKNECYYSTEEKYSPIFTSKAGKKPFCVGDELLVQIQKEAVRTKKPVVTGNLNFTGRYAVLTSGNLTVGVSSKISKPKREELLAKAESYGGRGYGFILRTNAADVPWETVAAELEKLEEEYFHIRRIAGTRTCFSCLKEAPKPYISMLRDIYQSGLAEIVAQSGTLYEETRDFLAKEQPDDLRLLRCYTDEQYPLSKCYSMEHVTEEALRERVWLKSGSYLVIQETEAMHVIDVNSGRCMKKKKEFLAMNLEAAKEAARQIRLRNLSGIIMIDFINMGTDTEKQELLAYFQHELNKDRNPGNVIDMTKLQIVEVTRKKVKKTLKESLYE</sequence>
<evidence type="ECO:0000256" key="4">
    <source>
        <dbReference type="ARBA" id="ARBA00022842"/>
    </source>
</evidence>
<accession>A0ABS8DCK1</accession>
<dbReference type="InterPro" id="IPR012340">
    <property type="entry name" value="NA-bd_OB-fold"/>
</dbReference>
<comment type="caution">
    <text evidence="7">The sequence shown here is derived from an EMBL/GenBank/DDBJ whole genome shotgun (WGS) entry which is preliminary data.</text>
</comment>
<dbReference type="InterPro" id="IPR019307">
    <property type="entry name" value="RNA-bd_AU-1/RNase_E/G"/>
</dbReference>
<keyword evidence="5" id="KW-0694">RNA-binding</keyword>
<dbReference type="PANTHER" id="PTHR30001:SF0">
    <property type="entry name" value="RIBONUCLEASE G"/>
    <property type="match status" value="1"/>
</dbReference>